<keyword evidence="7" id="KW-0456">Lyase</keyword>
<dbReference type="Proteomes" id="UP001305414">
    <property type="component" value="Unassembled WGS sequence"/>
</dbReference>
<keyword evidence="4" id="KW-0378">Hydrolase</keyword>
<keyword evidence="3" id="KW-0227">DNA damage</keyword>
<organism evidence="9 10">
    <name type="scientific">Xylaria bambusicola</name>
    <dbReference type="NCBI Taxonomy" id="326684"/>
    <lineage>
        <taxon>Eukaryota</taxon>
        <taxon>Fungi</taxon>
        <taxon>Dikarya</taxon>
        <taxon>Ascomycota</taxon>
        <taxon>Pezizomycotina</taxon>
        <taxon>Sordariomycetes</taxon>
        <taxon>Xylariomycetidae</taxon>
        <taxon>Xylariales</taxon>
        <taxon>Xylariaceae</taxon>
        <taxon>Xylaria</taxon>
    </lineage>
</organism>
<dbReference type="GO" id="GO:0003697">
    <property type="term" value="F:single-stranded DNA binding"/>
    <property type="evidence" value="ECO:0007669"/>
    <property type="project" value="InterPro"/>
</dbReference>
<evidence type="ECO:0000256" key="2">
    <source>
        <dbReference type="ARBA" id="ARBA00022670"/>
    </source>
</evidence>
<reference evidence="9 10" key="1">
    <citation type="submission" date="2023-10" db="EMBL/GenBank/DDBJ databases">
        <title>Draft genome sequence of Xylaria bambusicola isolate GMP-LS, the root and basal stem rot pathogen of sugarcane in Indonesia.</title>
        <authorList>
            <person name="Selvaraj P."/>
            <person name="Muralishankar V."/>
            <person name="Muruganantham S."/>
            <person name="Sp S."/>
            <person name="Haryani S."/>
            <person name="Lau K.J.X."/>
            <person name="Naqvi N.I."/>
        </authorList>
    </citation>
    <scope>NUCLEOTIDE SEQUENCE [LARGE SCALE GENOMIC DNA]</scope>
    <source>
        <strain evidence="9">GMP-LS</strain>
    </source>
</reference>
<evidence type="ECO:0000256" key="4">
    <source>
        <dbReference type="ARBA" id="ARBA00022801"/>
    </source>
</evidence>
<evidence type="ECO:0000313" key="10">
    <source>
        <dbReference type="Proteomes" id="UP001305414"/>
    </source>
</evidence>
<evidence type="ECO:0000256" key="1">
    <source>
        <dbReference type="ARBA" id="ARBA00008136"/>
    </source>
</evidence>
<dbReference type="Pfam" id="PF02586">
    <property type="entry name" value="SRAP"/>
    <property type="match status" value="1"/>
</dbReference>
<keyword evidence="2" id="KW-0645">Protease</keyword>
<dbReference type="SUPFAM" id="SSF143081">
    <property type="entry name" value="BB1717-like"/>
    <property type="match status" value="1"/>
</dbReference>
<dbReference type="GO" id="GO:0106300">
    <property type="term" value="P:protein-DNA covalent cross-linking repair"/>
    <property type="evidence" value="ECO:0007669"/>
    <property type="project" value="InterPro"/>
</dbReference>
<dbReference type="GO" id="GO:0016829">
    <property type="term" value="F:lyase activity"/>
    <property type="evidence" value="ECO:0007669"/>
    <property type="project" value="UniProtKB-KW"/>
</dbReference>
<dbReference type="InterPro" id="IPR003738">
    <property type="entry name" value="SRAP"/>
</dbReference>
<evidence type="ECO:0000313" key="9">
    <source>
        <dbReference type="EMBL" id="KAK5628561.1"/>
    </source>
</evidence>
<dbReference type="PANTHER" id="PTHR13604">
    <property type="entry name" value="DC12-RELATED"/>
    <property type="match status" value="1"/>
</dbReference>
<dbReference type="GO" id="GO:0006508">
    <property type="term" value="P:proteolysis"/>
    <property type="evidence" value="ECO:0007669"/>
    <property type="project" value="UniProtKB-KW"/>
</dbReference>
<feature type="region of interest" description="Disordered" evidence="8">
    <location>
        <begin position="80"/>
        <end position="217"/>
    </location>
</feature>
<feature type="compositionally biased region" description="Basic and acidic residues" evidence="8">
    <location>
        <begin position="112"/>
        <end position="148"/>
    </location>
</feature>
<protein>
    <submittedName>
        <fullName evidence="9">Uncharacterized protein</fullName>
    </submittedName>
</protein>
<comment type="similarity">
    <text evidence="1">Belongs to the SOS response-associated peptidase family.</text>
</comment>
<dbReference type="EMBL" id="JAWHQM010000009">
    <property type="protein sequence ID" value="KAK5628561.1"/>
    <property type="molecule type" value="Genomic_DNA"/>
</dbReference>
<keyword evidence="6" id="KW-0238">DNA-binding</keyword>
<dbReference type="Gene3D" id="3.90.1680.10">
    <property type="entry name" value="SOS response associated peptidase-like"/>
    <property type="match status" value="1"/>
</dbReference>
<evidence type="ECO:0000256" key="5">
    <source>
        <dbReference type="ARBA" id="ARBA00023124"/>
    </source>
</evidence>
<keyword evidence="10" id="KW-1185">Reference proteome</keyword>
<dbReference type="AlphaFoldDB" id="A0AAN7ULM7"/>
<name>A0AAN7ULM7_9PEZI</name>
<dbReference type="InterPro" id="IPR036590">
    <property type="entry name" value="SRAP-like"/>
</dbReference>
<dbReference type="GO" id="GO:0008233">
    <property type="term" value="F:peptidase activity"/>
    <property type="evidence" value="ECO:0007669"/>
    <property type="project" value="UniProtKB-KW"/>
</dbReference>
<comment type="caution">
    <text evidence="9">The sequence shown here is derived from an EMBL/GenBank/DDBJ whole genome shotgun (WGS) entry which is preliminary data.</text>
</comment>
<keyword evidence="5" id="KW-0190">Covalent protein-DNA linkage</keyword>
<dbReference type="PANTHER" id="PTHR13604:SF0">
    <property type="entry name" value="ABASIC SITE PROCESSING PROTEIN HMCES"/>
    <property type="match status" value="1"/>
</dbReference>
<accession>A0AAN7ULM7</accession>
<sequence>MPVILDNGSDKIRKWLDPKRYEWSKELQSLLVPYDGELEVYPVSKDVGKVGNNSPSFIIPIDSKENKSNIANFFAKGAATKKDEKSLKEERGQADDIPHTGVKPEQPEIEITETKRFKAEDEAQVKSEDVEGYEDTEKVPVGIKREATEETMGEEPPKKLATTALSKSQVAKNTEPSPRKGGNKQKISATSNNSRSPTKASKSAGTQKITKFFANSS</sequence>
<feature type="compositionally biased region" description="Polar residues" evidence="8">
    <location>
        <begin position="163"/>
        <end position="176"/>
    </location>
</feature>
<evidence type="ECO:0000256" key="3">
    <source>
        <dbReference type="ARBA" id="ARBA00022763"/>
    </source>
</evidence>
<evidence type="ECO:0000256" key="7">
    <source>
        <dbReference type="ARBA" id="ARBA00023239"/>
    </source>
</evidence>
<evidence type="ECO:0000256" key="8">
    <source>
        <dbReference type="SAM" id="MobiDB-lite"/>
    </source>
</evidence>
<feature type="compositionally biased region" description="Basic and acidic residues" evidence="8">
    <location>
        <begin position="80"/>
        <end position="98"/>
    </location>
</feature>
<feature type="compositionally biased region" description="Polar residues" evidence="8">
    <location>
        <begin position="185"/>
        <end position="217"/>
    </location>
</feature>
<evidence type="ECO:0000256" key="6">
    <source>
        <dbReference type="ARBA" id="ARBA00023125"/>
    </source>
</evidence>
<proteinExistence type="inferred from homology"/>
<gene>
    <name evidence="9" type="ORF">RRF57_004276</name>
</gene>